<feature type="chain" id="PRO_5024352326" evidence="1">
    <location>
        <begin position="24"/>
        <end position="71"/>
    </location>
</feature>
<dbReference type="AlphaFoldDB" id="A0A5M9JDB9"/>
<feature type="signal peptide" evidence="1">
    <location>
        <begin position="1"/>
        <end position="23"/>
    </location>
</feature>
<gene>
    <name evidence="2" type="ORF">EYC84_010296</name>
</gene>
<dbReference type="Proteomes" id="UP000322873">
    <property type="component" value="Unassembled WGS sequence"/>
</dbReference>
<evidence type="ECO:0000313" key="3">
    <source>
        <dbReference type="Proteomes" id="UP000322873"/>
    </source>
</evidence>
<keyword evidence="1" id="KW-0732">Signal</keyword>
<organism evidence="2 3">
    <name type="scientific">Monilinia fructicola</name>
    <name type="common">Brown rot fungus</name>
    <name type="synonym">Ciboria fructicola</name>
    <dbReference type="NCBI Taxonomy" id="38448"/>
    <lineage>
        <taxon>Eukaryota</taxon>
        <taxon>Fungi</taxon>
        <taxon>Dikarya</taxon>
        <taxon>Ascomycota</taxon>
        <taxon>Pezizomycotina</taxon>
        <taxon>Leotiomycetes</taxon>
        <taxon>Helotiales</taxon>
        <taxon>Sclerotiniaceae</taxon>
        <taxon>Monilinia</taxon>
    </lineage>
</organism>
<sequence>MGSQKTIELIFSSLSIIKLFAMADCSPHGSIVHSSCLSKSIHASLQSHTQSCNASVSTHSIPSHPQPSYES</sequence>
<keyword evidence="3" id="KW-1185">Reference proteome</keyword>
<comment type="caution">
    <text evidence="2">The sequence shown here is derived from an EMBL/GenBank/DDBJ whole genome shotgun (WGS) entry which is preliminary data.</text>
</comment>
<proteinExistence type="predicted"/>
<evidence type="ECO:0000313" key="2">
    <source>
        <dbReference type="EMBL" id="KAA8567261.1"/>
    </source>
</evidence>
<dbReference type="EMBL" id="VICG01000011">
    <property type="protein sequence ID" value="KAA8567261.1"/>
    <property type="molecule type" value="Genomic_DNA"/>
</dbReference>
<evidence type="ECO:0000256" key="1">
    <source>
        <dbReference type="SAM" id="SignalP"/>
    </source>
</evidence>
<protein>
    <submittedName>
        <fullName evidence="2">Uncharacterized protein</fullName>
    </submittedName>
</protein>
<name>A0A5M9JDB9_MONFR</name>
<accession>A0A5M9JDB9</accession>
<reference evidence="2 3" key="1">
    <citation type="submission" date="2019-06" db="EMBL/GenBank/DDBJ databases">
        <title>Genome Sequence of the Brown Rot Fungal Pathogen Monilinia fructicola.</title>
        <authorList>
            <person name="De Miccolis Angelini R.M."/>
            <person name="Landi L."/>
            <person name="Abate D."/>
            <person name="Pollastro S."/>
            <person name="Romanazzi G."/>
            <person name="Faretra F."/>
        </authorList>
    </citation>
    <scope>NUCLEOTIDE SEQUENCE [LARGE SCALE GENOMIC DNA]</scope>
    <source>
        <strain evidence="2 3">Mfrc123</strain>
    </source>
</reference>